<name>A0A6C0JSJ7_9ZZZZ</name>
<sequence length="247" mass="29459">MYEITEEDCIRWKTNNKVNPKTNRKIQFGKKTFCKVDKAITKYEMNKLFNLSTSYNKEDPITLEEFTTTLKNYEIVMIDKKNDKFHCFLIETFLEYVNKNINNERIINPLNPSYFLDKNDFDQIKTKIKYLNPKLKLISSKMDFFIGKYAYFELTFYLILIFCKGVIYECGVFPACEPECEDMLHKLYTSFRNDKIILSYNPFLCISKHFCRDEQFWCDFNTDSPNTSGINVNRKLLLEFIDILNGI</sequence>
<proteinExistence type="predicted"/>
<evidence type="ECO:0000313" key="1">
    <source>
        <dbReference type="EMBL" id="QHU07881.1"/>
    </source>
</evidence>
<dbReference type="AlphaFoldDB" id="A0A6C0JSJ7"/>
<reference evidence="1" key="1">
    <citation type="journal article" date="2020" name="Nature">
        <title>Giant virus diversity and host interactions through global metagenomics.</title>
        <authorList>
            <person name="Schulz F."/>
            <person name="Roux S."/>
            <person name="Paez-Espino D."/>
            <person name="Jungbluth S."/>
            <person name="Walsh D.A."/>
            <person name="Denef V.J."/>
            <person name="McMahon K.D."/>
            <person name="Konstantinidis K.T."/>
            <person name="Eloe-Fadrosh E.A."/>
            <person name="Kyrpides N.C."/>
            <person name="Woyke T."/>
        </authorList>
    </citation>
    <scope>NUCLEOTIDE SEQUENCE</scope>
    <source>
        <strain evidence="1">GVMAG-S-1041349-163</strain>
    </source>
</reference>
<protein>
    <submittedName>
        <fullName evidence="1">Uncharacterized protein</fullName>
    </submittedName>
</protein>
<accession>A0A6C0JSJ7</accession>
<dbReference type="EMBL" id="MN740690">
    <property type="protein sequence ID" value="QHU07881.1"/>
    <property type="molecule type" value="Genomic_DNA"/>
</dbReference>
<organism evidence="1">
    <name type="scientific">viral metagenome</name>
    <dbReference type="NCBI Taxonomy" id="1070528"/>
    <lineage>
        <taxon>unclassified sequences</taxon>
        <taxon>metagenomes</taxon>
        <taxon>organismal metagenomes</taxon>
    </lineage>
</organism>